<keyword evidence="4 6" id="KW-1133">Transmembrane helix</keyword>
<evidence type="ECO:0000256" key="1">
    <source>
        <dbReference type="ARBA" id="ARBA00004651"/>
    </source>
</evidence>
<evidence type="ECO:0000256" key="2">
    <source>
        <dbReference type="ARBA" id="ARBA00022475"/>
    </source>
</evidence>
<sequence length="295" mass="30734">MFDFAVSTVTIAGIYALMALGLNLQAGYAGLLNFGHIAFAGLGAYAAGIGFGLGWAPLPSLALGVGLAMLLGAFMAGLGRKLASDYWGIATLSIAEILRTIATNEGWLTGGANGISAIPALFDGLARPWNAVAFLALVLAVLAAAAWLCARLGNGRFGRALRLMREEPQLATCLGYNLRTLKTRAIMASAAVTALGGFLYAHYMSFAGPEYMLASETFLLWTMVMIGGLGNTLGVLVGVATVQAAHVIVPFAKDWAGFDSDVAGALRLGLIGAILLACLLWRSEGLVPEKLRKIP</sequence>
<evidence type="ECO:0000313" key="8">
    <source>
        <dbReference type="Proteomes" id="UP000216225"/>
    </source>
</evidence>
<dbReference type="Pfam" id="PF02653">
    <property type="entry name" value="BPD_transp_2"/>
    <property type="match status" value="1"/>
</dbReference>
<feature type="transmembrane region" description="Helical" evidence="6">
    <location>
        <begin position="6"/>
        <end position="24"/>
    </location>
</feature>
<dbReference type="Proteomes" id="UP000216225">
    <property type="component" value="Unassembled WGS sequence"/>
</dbReference>
<proteinExistence type="predicted"/>
<keyword evidence="5 6" id="KW-0472">Membrane</keyword>
<feature type="transmembrane region" description="Helical" evidence="6">
    <location>
        <begin position="185"/>
        <end position="206"/>
    </location>
</feature>
<dbReference type="CDD" id="cd06581">
    <property type="entry name" value="TM_PBP1_LivM_like"/>
    <property type="match status" value="1"/>
</dbReference>
<protein>
    <submittedName>
        <fullName evidence="7">Branched-chain amino acid ABC transporter permease</fullName>
    </submittedName>
</protein>
<dbReference type="PANTHER" id="PTHR30482:SF10">
    <property type="entry name" value="HIGH-AFFINITY BRANCHED-CHAIN AMINO ACID TRANSPORT PROTEIN BRAE"/>
    <property type="match status" value="1"/>
</dbReference>
<dbReference type="AlphaFoldDB" id="A0A3R7HVR2"/>
<dbReference type="GO" id="GO:0015658">
    <property type="term" value="F:branched-chain amino acid transmembrane transporter activity"/>
    <property type="evidence" value="ECO:0007669"/>
    <property type="project" value="InterPro"/>
</dbReference>
<evidence type="ECO:0000256" key="3">
    <source>
        <dbReference type="ARBA" id="ARBA00022692"/>
    </source>
</evidence>
<dbReference type="InterPro" id="IPR043428">
    <property type="entry name" value="LivM-like"/>
</dbReference>
<evidence type="ECO:0000313" key="7">
    <source>
        <dbReference type="EMBL" id="RKJ96894.1"/>
    </source>
</evidence>
<evidence type="ECO:0000256" key="6">
    <source>
        <dbReference type="SAM" id="Phobius"/>
    </source>
</evidence>
<dbReference type="RefSeq" id="WP_094438433.1">
    <property type="nucleotide sequence ID" value="NZ_NKDB02000002.1"/>
</dbReference>
<feature type="transmembrane region" description="Helical" evidence="6">
    <location>
        <begin position="218"/>
        <end position="242"/>
    </location>
</feature>
<keyword evidence="3 6" id="KW-0812">Transmembrane</keyword>
<keyword evidence="2" id="KW-1003">Cell membrane</keyword>
<name>A0A3R7HVR2_9BURK</name>
<comment type="caution">
    <text evidence="7">The sequence shown here is derived from an EMBL/GenBank/DDBJ whole genome shotgun (WGS) entry which is preliminary data.</text>
</comment>
<reference evidence="7 8" key="1">
    <citation type="submission" date="2018-09" db="EMBL/GenBank/DDBJ databases">
        <title>Genome comparison of Alicycliphilus sp. BQ1, a polyurethanolytic bacterium, with its closest phylogenetic relatives Alicycliphilus denitrificans BC and K601, unable to attack polyurethane.</title>
        <authorList>
            <person name="Loza-Tavera H."/>
            <person name="Lozano L."/>
            <person name="Cevallos M."/>
            <person name="Maya-Lucas O."/>
            <person name="Garcia-Mena J."/>
            <person name="Hernandez J."/>
        </authorList>
    </citation>
    <scope>NUCLEOTIDE SEQUENCE [LARGE SCALE GENOMIC DNA]</scope>
    <source>
        <strain evidence="7 8">BQ1</strain>
    </source>
</reference>
<comment type="subcellular location">
    <subcellularLocation>
        <location evidence="1">Cell membrane</location>
        <topology evidence="1">Multi-pass membrane protein</topology>
    </subcellularLocation>
</comment>
<gene>
    <name evidence="7" type="ORF">CE154_012875</name>
</gene>
<dbReference type="PANTHER" id="PTHR30482">
    <property type="entry name" value="HIGH-AFFINITY BRANCHED-CHAIN AMINO ACID TRANSPORT SYSTEM PERMEASE"/>
    <property type="match status" value="1"/>
</dbReference>
<dbReference type="InterPro" id="IPR001851">
    <property type="entry name" value="ABC_transp_permease"/>
</dbReference>
<feature type="transmembrane region" description="Helical" evidence="6">
    <location>
        <begin position="131"/>
        <end position="153"/>
    </location>
</feature>
<dbReference type="GO" id="GO:0005886">
    <property type="term" value="C:plasma membrane"/>
    <property type="evidence" value="ECO:0007669"/>
    <property type="project" value="UniProtKB-SubCell"/>
</dbReference>
<organism evidence="7 8">
    <name type="scientific">Alicycliphilus denitrificans</name>
    <dbReference type="NCBI Taxonomy" id="179636"/>
    <lineage>
        <taxon>Bacteria</taxon>
        <taxon>Pseudomonadati</taxon>
        <taxon>Pseudomonadota</taxon>
        <taxon>Betaproteobacteria</taxon>
        <taxon>Burkholderiales</taxon>
        <taxon>Comamonadaceae</taxon>
        <taxon>Alicycliphilus</taxon>
    </lineage>
</organism>
<evidence type="ECO:0000256" key="4">
    <source>
        <dbReference type="ARBA" id="ARBA00022989"/>
    </source>
</evidence>
<dbReference type="EMBL" id="NKDB02000002">
    <property type="protein sequence ID" value="RKJ96894.1"/>
    <property type="molecule type" value="Genomic_DNA"/>
</dbReference>
<feature type="transmembrane region" description="Helical" evidence="6">
    <location>
        <begin position="31"/>
        <end position="55"/>
    </location>
</feature>
<feature type="transmembrane region" description="Helical" evidence="6">
    <location>
        <begin position="61"/>
        <end position="79"/>
    </location>
</feature>
<accession>A0A3R7HVR2</accession>
<evidence type="ECO:0000256" key="5">
    <source>
        <dbReference type="ARBA" id="ARBA00023136"/>
    </source>
</evidence>